<reference evidence="2 3" key="1">
    <citation type="submission" date="2021-12" db="EMBL/GenBank/DDBJ databases">
        <title>Genome sequence of Kibdelosporangium philippinense ATCC 49844.</title>
        <authorList>
            <person name="Fedorov E.A."/>
            <person name="Omeragic M."/>
            <person name="Shalygina K.F."/>
            <person name="Maclea K.S."/>
        </authorList>
    </citation>
    <scope>NUCLEOTIDE SEQUENCE [LARGE SCALE GENOMIC DNA]</scope>
    <source>
        <strain evidence="2 3">ATCC 49844</strain>
    </source>
</reference>
<keyword evidence="1" id="KW-1133">Transmembrane helix</keyword>
<organism evidence="2 3">
    <name type="scientific">Kibdelosporangium philippinense</name>
    <dbReference type="NCBI Taxonomy" id="211113"/>
    <lineage>
        <taxon>Bacteria</taxon>
        <taxon>Bacillati</taxon>
        <taxon>Actinomycetota</taxon>
        <taxon>Actinomycetes</taxon>
        <taxon>Pseudonocardiales</taxon>
        <taxon>Pseudonocardiaceae</taxon>
        <taxon>Kibdelosporangium</taxon>
    </lineage>
</organism>
<evidence type="ECO:0000313" key="2">
    <source>
        <dbReference type="EMBL" id="MCE7005135.1"/>
    </source>
</evidence>
<evidence type="ECO:0000313" key="3">
    <source>
        <dbReference type="Proteomes" id="UP001521150"/>
    </source>
</evidence>
<dbReference type="Proteomes" id="UP001521150">
    <property type="component" value="Unassembled WGS sequence"/>
</dbReference>
<proteinExistence type="predicted"/>
<evidence type="ECO:0008006" key="4">
    <source>
        <dbReference type="Google" id="ProtNLM"/>
    </source>
</evidence>
<evidence type="ECO:0000256" key="1">
    <source>
        <dbReference type="SAM" id="Phobius"/>
    </source>
</evidence>
<sequence>MTERPRRPGLLVAALVALPLAALMFGTTATNLAGPGSPETSLPSLGLLIALLAIRFNWARAAAVIILGFLTILWLPGALANMGEPRVGQAVAYVLIGTAFFAVGTVLVYLPQSNEYYGQIAQWRTSRKQGR</sequence>
<dbReference type="RefSeq" id="WP_233726733.1">
    <property type="nucleotide sequence ID" value="NZ_JAJVCN010000002.1"/>
</dbReference>
<name>A0ABS8ZBF5_9PSEU</name>
<feature type="transmembrane region" description="Helical" evidence="1">
    <location>
        <begin position="91"/>
        <end position="110"/>
    </location>
</feature>
<protein>
    <recommendedName>
        <fullName evidence="4">SPW repeat-containing protein</fullName>
    </recommendedName>
</protein>
<dbReference type="EMBL" id="JAJVCN010000002">
    <property type="protein sequence ID" value="MCE7005135.1"/>
    <property type="molecule type" value="Genomic_DNA"/>
</dbReference>
<feature type="transmembrane region" description="Helical" evidence="1">
    <location>
        <begin position="57"/>
        <end position="79"/>
    </location>
</feature>
<gene>
    <name evidence="2" type="ORF">LWC34_20220</name>
</gene>
<keyword evidence="1" id="KW-0472">Membrane</keyword>
<keyword evidence="3" id="KW-1185">Reference proteome</keyword>
<accession>A0ABS8ZBF5</accession>
<comment type="caution">
    <text evidence="2">The sequence shown here is derived from an EMBL/GenBank/DDBJ whole genome shotgun (WGS) entry which is preliminary data.</text>
</comment>
<keyword evidence="1" id="KW-0812">Transmembrane</keyword>